<protein>
    <submittedName>
        <fullName evidence="2">Uncharacterized protein</fullName>
    </submittedName>
</protein>
<reference evidence="2" key="1">
    <citation type="journal article" date="2020" name="mSystems">
        <title>Genome- and Community-Level Interaction Insights into Carbon Utilization and Element Cycling Functions of Hydrothermarchaeota in Hydrothermal Sediment.</title>
        <authorList>
            <person name="Zhou Z."/>
            <person name="Liu Y."/>
            <person name="Xu W."/>
            <person name="Pan J."/>
            <person name="Luo Z.H."/>
            <person name="Li M."/>
        </authorList>
    </citation>
    <scope>NUCLEOTIDE SEQUENCE [LARGE SCALE GENOMIC DNA]</scope>
    <source>
        <strain evidence="2">SpSt-339</strain>
    </source>
</reference>
<accession>A0A7C2JZU8</accession>
<evidence type="ECO:0000313" key="2">
    <source>
        <dbReference type="EMBL" id="HEN14923.1"/>
    </source>
</evidence>
<dbReference type="AlphaFoldDB" id="A0A7C2JZU8"/>
<proteinExistence type="predicted"/>
<feature type="region of interest" description="Disordered" evidence="1">
    <location>
        <begin position="40"/>
        <end position="66"/>
    </location>
</feature>
<name>A0A7C2JZU8_9PLAN</name>
<evidence type="ECO:0000256" key="1">
    <source>
        <dbReference type="SAM" id="MobiDB-lite"/>
    </source>
</evidence>
<sequence>MTRWTGMLLATMMAGSGCVGPAETQFLSCVPRRPDIEARSYDWHDPFPEESIGPDTATRPRSFVEPRSDTRKLFDLRFFEAHHPTAARGTLVRGNPPPTWGAAAPVVASPVSNYPYPPTPHLAAPPVVYPQ</sequence>
<comment type="caution">
    <text evidence="2">The sequence shown here is derived from an EMBL/GenBank/DDBJ whole genome shotgun (WGS) entry which is preliminary data.</text>
</comment>
<gene>
    <name evidence="2" type="ORF">ENQ76_05570</name>
</gene>
<dbReference type="EMBL" id="DSOK01000165">
    <property type="protein sequence ID" value="HEN14923.1"/>
    <property type="molecule type" value="Genomic_DNA"/>
</dbReference>
<dbReference type="PROSITE" id="PS51257">
    <property type="entry name" value="PROKAR_LIPOPROTEIN"/>
    <property type="match status" value="1"/>
</dbReference>
<organism evidence="2">
    <name type="scientific">Schlesneria paludicola</name>
    <dbReference type="NCBI Taxonomy" id="360056"/>
    <lineage>
        <taxon>Bacteria</taxon>
        <taxon>Pseudomonadati</taxon>
        <taxon>Planctomycetota</taxon>
        <taxon>Planctomycetia</taxon>
        <taxon>Planctomycetales</taxon>
        <taxon>Planctomycetaceae</taxon>
        <taxon>Schlesneria</taxon>
    </lineage>
</organism>